<feature type="domain" description="Bacterial bifunctional deaminase-reductase C-terminal" evidence="1">
    <location>
        <begin position="3"/>
        <end position="181"/>
    </location>
</feature>
<dbReference type="PANTHER" id="PTHR38011:SF11">
    <property type="entry name" value="2,5-DIAMINO-6-RIBOSYLAMINO-4(3H)-PYRIMIDINONE 5'-PHOSPHATE REDUCTASE"/>
    <property type="match status" value="1"/>
</dbReference>
<dbReference type="InterPro" id="IPR002734">
    <property type="entry name" value="RibDG_C"/>
</dbReference>
<gene>
    <name evidence="2" type="ORF">NM961_08425</name>
</gene>
<name>A0ABT1QR06_9GAMM</name>
<dbReference type="InterPro" id="IPR050765">
    <property type="entry name" value="Riboflavin_Biosynth_HTPR"/>
</dbReference>
<proteinExistence type="predicted"/>
<dbReference type="Proteomes" id="UP001165498">
    <property type="component" value="Unassembled WGS sequence"/>
</dbReference>
<keyword evidence="3" id="KW-1185">Reference proteome</keyword>
<dbReference type="InterPro" id="IPR024072">
    <property type="entry name" value="DHFR-like_dom_sf"/>
</dbReference>
<dbReference type="PANTHER" id="PTHR38011">
    <property type="entry name" value="DIHYDROFOLATE REDUCTASE FAMILY PROTEIN (AFU_ORTHOLOGUE AFUA_8G06820)"/>
    <property type="match status" value="1"/>
</dbReference>
<comment type="caution">
    <text evidence="2">The sequence shown here is derived from an EMBL/GenBank/DDBJ whole genome shotgun (WGS) entry which is preliminary data.</text>
</comment>
<dbReference type="EMBL" id="JANFQO010000006">
    <property type="protein sequence ID" value="MCQ4164733.1"/>
    <property type="molecule type" value="Genomic_DNA"/>
</dbReference>
<organism evidence="2 3">
    <name type="scientific">Tahibacter harae</name>
    <dbReference type="NCBI Taxonomy" id="2963937"/>
    <lineage>
        <taxon>Bacteria</taxon>
        <taxon>Pseudomonadati</taxon>
        <taxon>Pseudomonadota</taxon>
        <taxon>Gammaproteobacteria</taxon>
        <taxon>Lysobacterales</taxon>
        <taxon>Rhodanobacteraceae</taxon>
        <taxon>Tahibacter</taxon>
    </lineage>
</organism>
<accession>A0ABT1QR06</accession>
<reference evidence="2" key="1">
    <citation type="submission" date="2022-07" db="EMBL/GenBank/DDBJ databases">
        <title>Tahibacter sp., a new gammaproteobacterium isolated from the silt sample collected at pig farm.</title>
        <authorList>
            <person name="Chen H."/>
        </authorList>
    </citation>
    <scope>NUCLEOTIDE SEQUENCE</scope>
    <source>
        <strain evidence="2">P2K</strain>
    </source>
</reference>
<evidence type="ECO:0000313" key="3">
    <source>
        <dbReference type="Proteomes" id="UP001165498"/>
    </source>
</evidence>
<dbReference type="SUPFAM" id="SSF53597">
    <property type="entry name" value="Dihydrofolate reductase-like"/>
    <property type="match status" value="1"/>
</dbReference>
<dbReference type="Gene3D" id="3.40.430.10">
    <property type="entry name" value="Dihydrofolate Reductase, subunit A"/>
    <property type="match status" value="1"/>
</dbReference>
<dbReference type="RefSeq" id="WP_255913639.1">
    <property type="nucleotide sequence ID" value="NZ_JANFQO010000006.1"/>
</dbReference>
<evidence type="ECO:0000259" key="1">
    <source>
        <dbReference type="Pfam" id="PF01872"/>
    </source>
</evidence>
<sequence length="196" mass="20892">MGKLIVEQIISADGYAADRDGGIGFFVNARSVNEADQEQLRLLQSVDAIVLGRTTYRLFADYWPEADPAEEPVAAPLNTIPKYVVSNTLDSAPWGSRSAATVVRGDAVASVRALRECVAGDLIVWGSLTLADALLRAGEVDVLRLRLLPVLIGAGRSFAPADLGPRALALSSVRSYPQGLVVLEYRCARAGDRTPG</sequence>
<protein>
    <submittedName>
        <fullName evidence="2">Dihydrofolate reductase family protein</fullName>
    </submittedName>
</protein>
<dbReference type="Pfam" id="PF01872">
    <property type="entry name" value="RibD_C"/>
    <property type="match status" value="1"/>
</dbReference>
<evidence type="ECO:0000313" key="2">
    <source>
        <dbReference type="EMBL" id="MCQ4164733.1"/>
    </source>
</evidence>